<comment type="caution">
    <text evidence="2">The sequence shown here is derived from an EMBL/GenBank/DDBJ whole genome shotgun (WGS) entry which is preliminary data.</text>
</comment>
<keyword evidence="3" id="KW-1185">Reference proteome</keyword>
<evidence type="ECO:0000313" key="2">
    <source>
        <dbReference type="EMBL" id="KAK7424738.1"/>
    </source>
</evidence>
<feature type="region of interest" description="Disordered" evidence="1">
    <location>
        <begin position="1"/>
        <end position="71"/>
    </location>
</feature>
<feature type="region of interest" description="Disordered" evidence="1">
    <location>
        <begin position="86"/>
        <end position="135"/>
    </location>
</feature>
<proteinExistence type="predicted"/>
<protein>
    <submittedName>
        <fullName evidence="2">Uncharacterized protein</fullName>
    </submittedName>
</protein>
<reference evidence="2 3" key="1">
    <citation type="journal article" date="2025" name="Microbiol. Resour. Announc.">
        <title>Draft genome sequences for Neonectria magnoliae and Neonectria punicea, canker pathogens of Liriodendron tulipifera and Acer saccharum in West Virginia.</title>
        <authorList>
            <person name="Petronek H.M."/>
            <person name="Kasson M.T."/>
            <person name="Metheny A.M."/>
            <person name="Stauder C.M."/>
            <person name="Lovett B."/>
            <person name="Lynch S.C."/>
            <person name="Garnas J.R."/>
            <person name="Kasson L.R."/>
            <person name="Stajich J.E."/>
        </authorList>
    </citation>
    <scope>NUCLEOTIDE SEQUENCE [LARGE SCALE GENOMIC DNA]</scope>
    <source>
        <strain evidence="2 3">NRRL 64653</strain>
    </source>
</reference>
<feature type="compositionally biased region" description="Low complexity" evidence="1">
    <location>
        <begin position="104"/>
        <end position="130"/>
    </location>
</feature>
<evidence type="ECO:0000256" key="1">
    <source>
        <dbReference type="SAM" id="MobiDB-lite"/>
    </source>
</evidence>
<feature type="compositionally biased region" description="Polar residues" evidence="1">
    <location>
        <begin position="25"/>
        <end position="35"/>
    </location>
</feature>
<dbReference type="Proteomes" id="UP001498476">
    <property type="component" value="Unassembled WGS sequence"/>
</dbReference>
<dbReference type="EMBL" id="JAZAVJ010000003">
    <property type="protein sequence ID" value="KAK7424738.1"/>
    <property type="molecule type" value="Genomic_DNA"/>
</dbReference>
<sequence>MARHRKYGKSSTSQAHMPSNRAMASPTTSSGSVIQWLSPVKRKRRRSPQDQPRNPIASRLVPHSGPTPVGSANIVDLVAHVSSPVPLNANADATSKPPLADATPSRSPSDAASIASSESSESTVSRRSSPPKQLRAMELSDDGFTHRKFTDSQGELPATLVVLIRKLRRIGRGPEIEASSYADDILDDAFSSSNAGYEPQRALPWRTAVLTIQRANKCEVLGEEEAV</sequence>
<evidence type="ECO:0000313" key="3">
    <source>
        <dbReference type="Proteomes" id="UP001498476"/>
    </source>
</evidence>
<gene>
    <name evidence="2" type="ORF">QQX98_000316</name>
</gene>
<organism evidence="2 3">
    <name type="scientific">Neonectria punicea</name>
    <dbReference type="NCBI Taxonomy" id="979145"/>
    <lineage>
        <taxon>Eukaryota</taxon>
        <taxon>Fungi</taxon>
        <taxon>Dikarya</taxon>
        <taxon>Ascomycota</taxon>
        <taxon>Pezizomycotina</taxon>
        <taxon>Sordariomycetes</taxon>
        <taxon>Hypocreomycetidae</taxon>
        <taxon>Hypocreales</taxon>
        <taxon>Nectriaceae</taxon>
        <taxon>Neonectria</taxon>
    </lineage>
</organism>
<name>A0ABR1HU18_9HYPO</name>
<accession>A0ABR1HU18</accession>